<dbReference type="GO" id="GO:0016787">
    <property type="term" value="F:hydrolase activity"/>
    <property type="evidence" value="ECO:0007669"/>
    <property type="project" value="UniProtKB-KW"/>
</dbReference>
<dbReference type="PANTHER" id="PTHR11203:SF37">
    <property type="entry name" value="INTEGRATOR COMPLEX SUBUNIT 11"/>
    <property type="match status" value="1"/>
</dbReference>
<dbReference type="Pfam" id="PF12706">
    <property type="entry name" value="Lactamase_B_2"/>
    <property type="match status" value="1"/>
</dbReference>
<dbReference type="Gene3D" id="3.40.50.10890">
    <property type="match status" value="1"/>
</dbReference>
<keyword evidence="5" id="KW-1185">Reference proteome</keyword>
<dbReference type="EC" id="3.1.-.-" evidence="4"/>
<sequence>MELQFLGATDSVTGSKYMLDTGHSRVMVDCGLFQGFKSLRLRNWDPLPVDPASLDAVILTHAHIDHSGYLPLLVRNGFRGTVFCTMGTAQLCSILLPDSAALAEEDAAYANHKGFSRHRPALPLYTCADAARALRRLEPKPFGTRFALTPDIDAEFHHAGHIIGAAAVTLYAGGQRIVFSGDLGRLNDIVMRPPEFIRQADCLLVESTYGNRIHPDEDPLDAMANAVGSTLGRGGTLVIPAFAVGRTQALLYCLYRLREEKRMPDIPVYLNSPMAIDATQIFALHPDELRISRAACVAACGLPVPVQSMEQSVWLNQDHTPKVILAGSGMATGGRVVHHLASFGADPRCTVLLAGFQAPGTRGAALAGGQRELRIHGKDIAIRAAVEQIHGLSAHADANELMTWLGGFHAPPRRVFIVHGEPEASDALRQRVERGLGWRVTMPEYRETYRLDD</sequence>
<dbReference type="SMART" id="SM00849">
    <property type="entry name" value="Lactamase_B"/>
    <property type="match status" value="1"/>
</dbReference>
<dbReference type="CDD" id="cd16295">
    <property type="entry name" value="TTHA0252-CPSF-like_MBL-fold"/>
    <property type="match status" value="1"/>
</dbReference>
<evidence type="ECO:0000259" key="3">
    <source>
        <dbReference type="SMART" id="SM01027"/>
    </source>
</evidence>
<dbReference type="InterPro" id="IPR050698">
    <property type="entry name" value="MBL"/>
</dbReference>
<evidence type="ECO:0000313" key="4">
    <source>
        <dbReference type="EMBL" id="CAG9165938.1"/>
    </source>
</evidence>
<comment type="caution">
    <text evidence="4">The sequence shown here is derived from an EMBL/GenBank/DDBJ whole genome shotgun (WGS) entry which is preliminary data.</text>
</comment>
<evidence type="ECO:0000256" key="1">
    <source>
        <dbReference type="ARBA" id="ARBA00022801"/>
    </source>
</evidence>
<dbReference type="PANTHER" id="PTHR11203">
    <property type="entry name" value="CLEAVAGE AND POLYADENYLATION SPECIFICITY FACTOR FAMILY MEMBER"/>
    <property type="match status" value="1"/>
</dbReference>
<protein>
    <submittedName>
        <fullName evidence="4">Ribonuclease</fullName>
        <ecNumber evidence="4">3.1.-.-</ecNumber>
    </submittedName>
</protein>
<dbReference type="InterPro" id="IPR022712">
    <property type="entry name" value="Beta_Casp"/>
</dbReference>
<dbReference type="SUPFAM" id="SSF56281">
    <property type="entry name" value="Metallo-hydrolase/oxidoreductase"/>
    <property type="match status" value="1"/>
</dbReference>
<evidence type="ECO:0000313" key="5">
    <source>
        <dbReference type="Proteomes" id="UP000727654"/>
    </source>
</evidence>
<feature type="domain" description="Beta-Casp" evidence="3">
    <location>
        <begin position="247"/>
        <end position="366"/>
    </location>
</feature>
<dbReference type="InterPro" id="IPR001279">
    <property type="entry name" value="Metallo-B-lactamas"/>
</dbReference>
<dbReference type="SMART" id="SM01027">
    <property type="entry name" value="Beta-Casp"/>
    <property type="match status" value="1"/>
</dbReference>
<keyword evidence="1 4" id="KW-0378">Hydrolase</keyword>
<accession>A0ABN7XXX1</accession>
<organism evidence="4 5">
    <name type="scientific">Cupriavidus laharis</name>
    <dbReference type="NCBI Taxonomy" id="151654"/>
    <lineage>
        <taxon>Bacteria</taxon>
        <taxon>Pseudomonadati</taxon>
        <taxon>Pseudomonadota</taxon>
        <taxon>Betaproteobacteria</taxon>
        <taxon>Burkholderiales</taxon>
        <taxon>Burkholderiaceae</taxon>
        <taxon>Cupriavidus</taxon>
    </lineage>
</organism>
<feature type="domain" description="Metallo-beta-lactamase" evidence="2">
    <location>
        <begin position="13"/>
        <end position="235"/>
    </location>
</feature>
<reference evidence="4 5" key="1">
    <citation type="submission" date="2021-08" db="EMBL/GenBank/DDBJ databases">
        <authorList>
            <person name="Peeters C."/>
        </authorList>
    </citation>
    <scope>NUCLEOTIDE SEQUENCE [LARGE SCALE GENOMIC DNA]</scope>
    <source>
        <strain evidence="4 5">LMG 23992</strain>
    </source>
</reference>
<dbReference type="InterPro" id="IPR011108">
    <property type="entry name" value="RMMBL"/>
</dbReference>
<dbReference type="Pfam" id="PF07521">
    <property type="entry name" value="RMMBL"/>
    <property type="match status" value="1"/>
</dbReference>
<dbReference type="RefSeq" id="WP_224078332.1">
    <property type="nucleotide sequence ID" value="NZ_CAJZAI010000001.1"/>
</dbReference>
<dbReference type="Gene3D" id="3.60.15.10">
    <property type="entry name" value="Ribonuclease Z/Hydroxyacylglutathione hydrolase-like"/>
    <property type="match status" value="1"/>
</dbReference>
<gene>
    <name evidence="4" type="ORF">LMG23992_00647</name>
</gene>
<dbReference type="EMBL" id="CAJZAI010000001">
    <property type="protein sequence ID" value="CAG9165938.1"/>
    <property type="molecule type" value="Genomic_DNA"/>
</dbReference>
<dbReference type="Pfam" id="PF10996">
    <property type="entry name" value="Beta-Casp"/>
    <property type="match status" value="1"/>
</dbReference>
<proteinExistence type="predicted"/>
<evidence type="ECO:0000259" key="2">
    <source>
        <dbReference type="SMART" id="SM00849"/>
    </source>
</evidence>
<dbReference type="InterPro" id="IPR036866">
    <property type="entry name" value="RibonucZ/Hydroxyglut_hydro"/>
</dbReference>
<name>A0ABN7XXX1_9BURK</name>
<dbReference type="Proteomes" id="UP000727654">
    <property type="component" value="Unassembled WGS sequence"/>
</dbReference>